<dbReference type="Gene3D" id="3.30.565.10">
    <property type="entry name" value="Histidine kinase-like ATPase, C-terminal domain"/>
    <property type="match status" value="1"/>
</dbReference>
<dbReference type="Pfam" id="PF00512">
    <property type="entry name" value="HisKA"/>
    <property type="match status" value="1"/>
</dbReference>
<dbReference type="InterPro" id="IPR036097">
    <property type="entry name" value="HisK_dim/P_sf"/>
</dbReference>
<feature type="transmembrane region" description="Helical" evidence="9">
    <location>
        <begin position="362"/>
        <end position="382"/>
    </location>
</feature>
<dbReference type="SUPFAM" id="SSF52172">
    <property type="entry name" value="CheY-like"/>
    <property type="match status" value="1"/>
</dbReference>
<dbReference type="InterPro" id="IPR003661">
    <property type="entry name" value="HisK_dim/P_dom"/>
</dbReference>
<dbReference type="Gene3D" id="1.10.287.130">
    <property type="match status" value="1"/>
</dbReference>
<dbReference type="InterPro" id="IPR003594">
    <property type="entry name" value="HATPase_dom"/>
</dbReference>
<evidence type="ECO:0000256" key="2">
    <source>
        <dbReference type="ARBA" id="ARBA00012438"/>
    </source>
</evidence>
<feature type="coiled-coil region" evidence="8">
    <location>
        <begin position="429"/>
        <end position="463"/>
    </location>
</feature>
<proteinExistence type="predicted"/>
<comment type="caution">
    <text evidence="12">The sequence shown here is derived from an EMBL/GenBank/DDBJ whole genome shotgun (WGS) entry which is preliminary data.</text>
</comment>
<dbReference type="InterPro" id="IPR001789">
    <property type="entry name" value="Sig_transdc_resp-reg_receiver"/>
</dbReference>
<sequence>MWKKVKATIQQNRSVWIITPSVATAIVLGSFLGVFNLLEWAIRDQFFRLRSQEAIEEQVVVVTISETDIENAGDWPIPDQILAELLEKIHAQKPRVIGLDLYRDLPEEPGHQDLVRVFRNTPELLGIEKITSGRVGPPPALKESNQVALADLVLDADRKIRRGLLSAEDTEEGTIKMSLGAAAALKYLEAEGVTLESVDANQQKLRLGQAIFTPMTGRVAGYSPAELGGYQILMNWRGPESAFQTVSMHDVLTGQVAPDLLSDRIVLIGSTASSTNDFFETPYSSSWISATNPTPGVIIHANLASQIVRSALEGRSMLRGWPGAWQGIWIFAWTIAGSAGSWWLENLNHREGRRKHWTSRPFVVAFGAGCFLIGSAYCAFLAGMLVPIVPPMVALTVSTILTTAAFKQYRLQLANQQLEFANYQLLDHSRTLEIKVKERTQELAEAKQLADAANQAKSEFLANMSHELRTPLNGILGYSQVLERSKTLTSKEREGISIIYQCGSHLLTLINDILDLSKIEARKLELYPTDINFSSFLNGVAEICRIRAEQKEIAFKLKLADQLPQRIYVDEKRLRQVLINLLSNAVKFTDQGSVTFKVETLDQRPTKALTAAKLKNLAEKTDSTVLAKSSLPPENQESPLSPSSAYRMAIVRFQIEDTGVGMTQEQLESIFLPFEQVGDSSRKSEGTGLGLSISQRIVELMGSQLKVQSQFGEGSVFWIDLELPVVTNAEALESTHQNQEIVGIRSGNPKILVVDSSSETRSMLVSLLEPIGFVVLEAENGEVGFDLAVSHQPDLVLTDLSMPVMSGFELMHQLRIHAQLKNVAIVVSSANVFEADQQESLQAGADAFLPKPIQFSQLLAVLKKQLKLEWLYQNSQANLKQKSLNQNNSSINTEIILPPEDMLKQLHHLALMGNLQGIEELLEEIVRREPKFQDFSEKLQAFTQTFQIKKIRSFLSEQLTSLNTKNNKNVLQAGVSDI</sequence>
<keyword evidence="6" id="KW-0902">Two-component regulatory system</keyword>
<dbReference type="PRINTS" id="PR00344">
    <property type="entry name" value="BCTRLSENSOR"/>
</dbReference>
<keyword evidence="13" id="KW-1185">Reference proteome</keyword>
<reference evidence="12 13" key="1">
    <citation type="submission" date="2024-10" db="EMBL/GenBank/DDBJ databases">
        <authorList>
            <person name="Ratan Roy A."/>
            <person name="Morales Sandoval P.H."/>
            <person name="De Los Santos Villalobos S."/>
            <person name="Chakraborty S."/>
            <person name="Mukherjee J."/>
        </authorList>
    </citation>
    <scope>NUCLEOTIDE SEQUENCE [LARGE SCALE GENOMIC DNA]</scope>
    <source>
        <strain evidence="12 13">S1</strain>
    </source>
</reference>
<comment type="catalytic activity">
    <reaction evidence="1">
        <text>ATP + protein L-histidine = ADP + protein N-phospho-L-histidine.</text>
        <dbReference type="EC" id="2.7.13.3"/>
    </reaction>
</comment>
<evidence type="ECO:0000256" key="9">
    <source>
        <dbReference type="SAM" id="Phobius"/>
    </source>
</evidence>
<feature type="domain" description="Response regulatory" evidence="11">
    <location>
        <begin position="750"/>
        <end position="866"/>
    </location>
</feature>
<dbReference type="CDD" id="cd00156">
    <property type="entry name" value="REC"/>
    <property type="match status" value="1"/>
</dbReference>
<evidence type="ECO:0000259" key="10">
    <source>
        <dbReference type="PROSITE" id="PS50109"/>
    </source>
</evidence>
<dbReference type="RefSeq" id="WP_377968246.1">
    <property type="nucleotide sequence ID" value="NZ_JBHZOL010000119.1"/>
</dbReference>
<evidence type="ECO:0000256" key="5">
    <source>
        <dbReference type="ARBA" id="ARBA00022777"/>
    </source>
</evidence>
<name>A0ABW6IK60_9CYAN</name>
<dbReference type="Pfam" id="PF02518">
    <property type="entry name" value="HATPase_c"/>
    <property type="match status" value="1"/>
</dbReference>
<evidence type="ECO:0000313" key="13">
    <source>
        <dbReference type="Proteomes" id="UP001600165"/>
    </source>
</evidence>
<keyword evidence="9" id="KW-0472">Membrane</keyword>
<feature type="domain" description="Histidine kinase" evidence="10">
    <location>
        <begin position="463"/>
        <end position="725"/>
    </location>
</feature>
<evidence type="ECO:0000256" key="6">
    <source>
        <dbReference type="ARBA" id="ARBA00023012"/>
    </source>
</evidence>
<evidence type="ECO:0000313" key="12">
    <source>
        <dbReference type="EMBL" id="MFE4108621.1"/>
    </source>
</evidence>
<keyword evidence="9" id="KW-1133">Transmembrane helix</keyword>
<dbReference type="SMART" id="SM01080">
    <property type="entry name" value="CHASE2"/>
    <property type="match status" value="1"/>
</dbReference>
<evidence type="ECO:0000256" key="3">
    <source>
        <dbReference type="ARBA" id="ARBA00022553"/>
    </source>
</evidence>
<dbReference type="PROSITE" id="PS50110">
    <property type="entry name" value="RESPONSE_REGULATORY"/>
    <property type="match status" value="1"/>
</dbReference>
<dbReference type="EMBL" id="JBHZOL010000119">
    <property type="protein sequence ID" value="MFE4108621.1"/>
    <property type="molecule type" value="Genomic_DNA"/>
</dbReference>
<keyword evidence="4" id="KW-0808">Transferase</keyword>
<dbReference type="CDD" id="cd16922">
    <property type="entry name" value="HATPase_EvgS-ArcB-TorS-like"/>
    <property type="match status" value="1"/>
</dbReference>
<dbReference type="CDD" id="cd00082">
    <property type="entry name" value="HisKA"/>
    <property type="match status" value="1"/>
</dbReference>
<dbReference type="PROSITE" id="PS50109">
    <property type="entry name" value="HIS_KIN"/>
    <property type="match status" value="1"/>
</dbReference>
<gene>
    <name evidence="12" type="ORF">ACFVKH_20285</name>
</gene>
<dbReference type="Pfam" id="PF05226">
    <property type="entry name" value="CHASE2"/>
    <property type="match status" value="1"/>
</dbReference>
<dbReference type="Pfam" id="PF00072">
    <property type="entry name" value="Response_reg"/>
    <property type="match status" value="1"/>
</dbReference>
<dbReference type="SUPFAM" id="SSF55874">
    <property type="entry name" value="ATPase domain of HSP90 chaperone/DNA topoisomerase II/histidine kinase"/>
    <property type="match status" value="1"/>
</dbReference>
<evidence type="ECO:0000259" key="11">
    <source>
        <dbReference type="PROSITE" id="PS50110"/>
    </source>
</evidence>
<dbReference type="PANTHER" id="PTHR43047">
    <property type="entry name" value="TWO-COMPONENT HISTIDINE PROTEIN KINASE"/>
    <property type="match status" value="1"/>
</dbReference>
<dbReference type="SMART" id="SM00448">
    <property type="entry name" value="REC"/>
    <property type="match status" value="1"/>
</dbReference>
<evidence type="ECO:0000256" key="4">
    <source>
        <dbReference type="ARBA" id="ARBA00022679"/>
    </source>
</evidence>
<protein>
    <recommendedName>
        <fullName evidence="2">histidine kinase</fullName>
        <ecNumber evidence="2">2.7.13.3</ecNumber>
    </recommendedName>
</protein>
<dbReference type="Gene3D" id="3.40.50.2300">
    <property type="match status" value="1"/>
</dbReference>
<keyword evidence="8" id="KW-0175">Coiled coil</keyword>
<dbReference type="InterPro" id="IPR004358">
    <property type="entry name" value="Sig_transdc_His_kin-like_C"/>
</dbReference>
<dbReference type="SMART" id="SM00388">
    <property type="entry name" value="HisKA"/>
    <property type="match status" value="1"/>
</dbReference>
<keyword evidence="3 7" id="KW-0597">Phosphoprotein</keyword>
<evidence type="ECO:0000256" key="1">
    <source>
        <dbReference type="ARBA" id="ARBA00000085"/>
    </source>
</evidence>
<dbReference type="EC" id="2.7.13.3" evidence="2"/>
<organism evidence="12 13">
    <name type="scientific">Almyronema epifaneia S1</name>
    <dbReference type="NCBI Taxonomy" id="2991925"/>
    <lineage>
        <taxon>Bacteria</taxon>
        <taxon>Bacillati</taxon>
        <taxon>Cyanobacteriota</taxon>
        <taxon>Cyanophyceae</taxon>
        <taxon>Nodosilineales</taxon>
        <taxon>Nodosilineaceae</taxon>
        <taxon>Almyronema</taxon>
        <taxon>Almyronema epifaneia</taxon>
    </lineage>
</organism>
<feature type="transmembrane region" description="Helical" evidence="9">
    <location>
        <begin position="15"/>
        <end position="38"/>
    </location>
</feature>
<dbReference type="PANTHER" id="PTHR43047:SF72">
    <property type="entry name" value="OSMOSENSING HISTIDINE PROTEIN KINASE SLN1"/>
    <property type="match status" value="1"/>
</dbReference>
<keyword evidence="9" id="KW-0812">Transmembrane</keyword>
<keyword evidence="5" id="KW-0418">Kinase</keyword>
<dbReference type="InterPro" id="IPR007890">
    <property type="entry name" value="CHASE2"/>
</dbReference>
<dbReference type="SUPFAM" id="SSF47384">
    <property type="entry name" value="Homodimeric domain of signal transducing histidine kinase"/>
    <property type="match status" value="1"/>
</dbReference>
<dbReference type="InterPro" id="IPR011006">
    <property type="entry name" value="CheY-like_superfamily"/>
</dbReference>
<dbReference type="SMART" id="SM00387">
    <property type="entry name" value="HATPase_c"/>
    <property type="match status" value="1"/>
</dbReference>
<evidence type="ECO:0000256" key="7">
    <source>
        <dbReference type="PROSITE-ProRule" id="PRU00169"/>
    </source>
</evidence>
<evidence type="ECO:0000256" key="8">
    <source>
        <dbReference type="SAM" id="Coils"/>
    </source>
</evidence>
<accession>A0ABW6IK60</accession>
<feature type="modified residue" description="4-aspartylphosphate" evidence="7">
    <location>
        <position position="799"/>
    </location>
</feature>
<dbReference type="InterPro" id="IPR005467">
    <property type="entry name" value="His_kinase_dom"/>
</dbReference>
<dbReference type="Proteomes" id="UP001600165">
    <property type="component" value="Unassembled WGS sequence"/>
</dbReference>
<dbReference type="InterPro" id="IPR036890">
    <property type="entry name" value="HATPase_C_sf"/>
</dbReference>